<keyword evidence="3" id="KW-0677">Repeat</keyword>
<accession>D7FUE6</accession>
<evidence type="ECO:0000313" key="10">
    <source>
        <dbReference type="EMBL" id="CBJ26216.1"/>
    </source>
</evidence>
<keyword evidence="2" id="KW-0812">Transmembrane</keyword>
<dbReference type="EMBL" id="FN649734">
    <property type="protein sequence ID" value="CBJ26216.1"/>
    <property type="molecule type" value="Genomic_DNA"/>
</dbReference>
<reference evidence="10 11" key="1">
    <citation type="journal article" date="2010" name="Nature">
        <title>The Ectocarpus genome and the independent evolution of multicellularity in brown algae.</title>
        <authorList>
            <person name="Cock J.M."/>
            <person name="Sterck L."/>
            <person name="Rouze P."/>
            <person name="Scornet D."/>
            <person name="Allen A.E."/>
            <person name="Amoutzias G."/>
            <person name="Anthouard V."/>
            <person name="Artiguenave F."/>
            <person name="Aury J.M."/>
            <person name="Badger J.H."/>
            <person name="Beszteri B."/>
            <person name="Billiau K."/>
            <person name="Bonnet E."/>
            <person name="Bothwell J.H."/>
            <person name="Bowler C."/>
            <person name="Boyen C."/>
            <person name="Brownlee C."/>
            <person name="Carrano C.J."/>
            <person name="Charrier B."/>
            <person name="Cho G.Y."/>
            <person name="Coelho S.M."/>
            <person name="Collen J."/>
            <person name="Corre E."/>
            <person name="Da Silva C."/>
            <person name="Delage L."/>
            <person name="Delaroque N."/>
            <person name="Dittami S.M."/>
            <person name="Doulbeau S."/>
            <person name="Elias M."/>
            <person name="Farnham G."/>
            <person name="Gachon C.M."/>
            <person name="Gschloessl B."/>
            <person name="Heesch S."/>
            <person name="Jabbari K."/>
            <person name="Jubin C."/>
            <person name="Kawai H."/>
            <person name="Kimura K."/>
            <person name="Kloareg B."/>
            <person name="Kupper F.C."/>
            <person name="Lang D."/>
            <person name="Le Bail A."/>
            <person name="Leblanc C."/>
            <person name="Lerouge P."/>
            <person name="Lohr M."/>
            <person name="Lopez P.J."/>
            <person name="Martens C."/>
            <person name="Maumus F."/>
            <person name="Michel G."/>
            <person name="Miranda-Saavedra D."/>
            <person name="Morales J."/>
            <person name="Moreau H."/>
            <person name="Motomura T."/>
            <person name="Nagasato C."/>
            <person name="Napoli C.A."/>
            <person name="Nelson D.R."/>
            <person name="Nyvall-Collen P."/>
            <person name="Peters A.F."/>
            <person name="Pommier C."/>
            <person name="Potin P."/>
            <person name="Poulain J."/>
            <person name="Quesneville H."/>
            <person name="Read B."/>
            <person name="Rensing S.A."/>
            <person name="Ritter A."/>
            <person name="Rousvoal S."/>
            <person name="Samanta M."/>
            <person name="Samson G."/>
            <person name="Schroeder D.C."/>
            <person name="Segurens B."/>
            <person name="Strittmatter M."/>
            <person name="Tonon T."/>
            <person name="Tregear J.W."/>
            <person name="Valentin K."/>
            <person name="von Dassow P."/>
            <person name="Yamagishi T."/>
            <person name="Van de Peer Y."/>
            <person name="Wincker P."/>
        </authorList>
    </citation>
    <scope>NUCLEOTIDE SEQUENCE [LARGE SCALE GENOMIC DNA]</scope>
    <source>
        <strain evidence="11">Ec32 / CCAP1310/4</strain>
    </source>
</reference>
<feature type="domain" description="WSC" evidence="8">
    <location>
        <begin position="630"/>
        <end position="721"/>
    </location>
</feature>
<dbReference type="eggNOG" id="KOG4157">
    <property type="taxonomic scope" value="Eukaryota"/>
</dbReference>
<dbReference type="GO" id="GO:0016020">
    <property type="term" value="C:membrane"/>
    <property type="evidence" value="ECO:0007669"/>
    <property type="project" value="UniProtKB-SubCell"/>
</dbReference>
<dbReference type="PANTHER" id="PTHR45964:SF5">
    <property type="entry name" value="WSCD FAMILY MEMBER CG9164"/>
    <property type="match status" value="1"/>
</dbReference>
<feature type="domain" description="WSC" evidence="8">
    <location>
        <begin position="727"/>
        <end position="818"/>
    </location>
</feature>
<dbReference type="SMART" id="SM00321">
    <property type="entry name" value="WSC"/>
    <property type="match status" value="2"/>
</dbReference>
<sequence length="818" mass="87521">MFARPIELLIAVSALLHMDHVSGQCISTPYVSWHSCGVPHYANPQSCDRADVFFHIYRETNCVSSNPVVTLDFTAPIASSGDAYGYIEGDSTSISGDVSDDQLSITFDMGEAGLDPFYVLTETQDHYYWYFWVILDNCDTAYTWSDNFVQLSYVDDEQNIIDLSGFEDPNIDETDTGICSTPSPVAPTPVTDATPAPTPAPTMRGAYCHGDPHCQTFDGLYYDCHGDGDFVLLESADTGAVVHARFEPLVSPDASFTTGVAATEGGSSVIEVTVSDGERTILIDGEAYAYDEGDDLPATMTGVALTVTDQNVDMLFPSGLQVNARRWFTDPNYIGGVYVYAPLDMPTVGVLGTNNGNRADDWTDSSGETIDAGSASVAEGYNYCTSNWEAEESLLTTSSRLRSRRLQTSDYVAPVIPDVIPTDVEELCGDNTECIFDAIVVGLDVGAATLEAGEEFETEVQAAGGDVCEENAFSSDGLSPCTDCPDGETSGRGAVVCEAVSTPSPTVVEEPPTPNPTPSPTPVMDEAAPTPSPTPVMDEAAPTPSPVEWRTQPPTPSPTPGSSPTTGSSPDSLGCYEDDREDRILDDLALSDGSMTTELCELACLGSTYFATQYGRESTPNPTPSPAATGPLALGCYEDDREDRIMDDLALSDYSMTTELCEQTCLGNTYFATQYGRECWCGSAGVEYALHGESTDCTYACAGDADQTCGGFDAANVYRYTDESTPTSSFVGCYQDESDARIMELALTDSSSMTKEMCEAECTGNTFFGMQYGRECFCGGSSTDLLEHGESSACNYECPGDSDQVCGGFYAMSVYSYS</sequence>
<dbReference type="PROSITE" id="PS51233">
    <property type="entry name" value="VWFD"/>
    <property type="match status" value="1"/>
</dbReference>
<feature type="region of interest" description="Disordered" evidence="6">
    <location>
        <begin position="502"/>
        <end position="577"/>
    </location>
</feature>
<evidence type="ECO:0000259" key="8">
    <source>
        <dbReference type="PROSITE" id="PS51212"/>
    </source>
</evidence>
<gene>
    <name evidence="10" type="ORF">Esi_0027_0106</name>
</gene>
<feature type="signal peptide" evidence="7">
    <location>
        <begin position="1"/>
        <end position="23"/>
    </location>
</feature>
<dbReference type="InterPro" id="IPR001846">
    <property type="entry name" value="VWF_type-D"/>
</dbReference>
<feature type="compositionally biased region" description="Pro residues" evidence="6">
    <location>
        <begin position="511"/>
        <end position="521"/>
    </location>
</feature>
<feature type="domain" description="VWFD" evidence="9">
    <location>
        <begin position="204"/>
        <end position="385"/>
    </location>
</feature>
<proteinExistence type="predicted"/>
<evidence type="ECO:0000256" key="6">
    <source>
        <dbReference type="SAM" id="MobiDB-lite"/>
    </source>
</evidence>
<name>D7FUE6_ECTSI</name>
<evidence type="ECO:0000256" key="3">
    <source>
        <dbReference type="ARBA" id="ARBA00022737"/>
    </source>
</evidence>
<comment type="subcellular location">
    <subcellularLocation>
        <location evidence="1">Membrane</location>
    </subcellularLocation>
</comment>
<evidence type="ECO:0000313" key="11">
    <source>
        <dbReference type="Proteomes" id="UP000002630"/>
    </source>
</evidence>
<dbReference type="Pfam" id="PF00094">
    <property type="entry name" value="VWD"/>
    <property type="match status" value="1"/>
</dbReference>
<evidence type="ECO:0000259" key="9">
    <source>
        <dbReference type="PROSITE" id="PS51233"/>
    </source>
</evidence>
<dbReference type="EMBL" id="FN648453">
    <property type="protein sequence ID" value="CBJ26216.1"/>
    <property type="molecule type" value="Genomic_DNA"/>
</dbReference>
<keyword evidence="5" id="KW-0472">Membrane</keyword>
<dbReference type="InterPro" id="IPR002889">
    <property type="entry name" value="WSC_carb-bd"/>
</dbReference>
<dbReference type="InterPro" id="IPR056619">
    <property type="entry name" value="C8-3_MUC4"/>
</dbReference>
<dbReference type="OrthoDB" id="6051552at2759"/>
<dbReference type="PANTHER" id="PTHR45964">
    <property type="entry name" value="WSCD FAMILY MEMBER CG9164"/>
    <property type="match status" value="1"/>
</dbReference>
<dbReference type="eggNOG" id="KOG4291">
    <property type="taxonomic scope" value="Eukaryota"/>
</dbReference>
<feature type="chain" id="PRO_5003095437" description="WSC domain-containing protein" evidence="7">
    <location>
        <begin position="24"/>
        <end position="818"/>
    </location>
</feature>
<dbReference type="InterPro" id="IPR051589">
    <property type="entry name" value="Sialate-O-sulfotransferase"/>
</dbReference>
<evidence type="ECO:0000256" key="2">
    <source>
        <dbReference type="ARBA" id="ARBA00022692"/>
    </source>
</evidence>
<evidence type="ECO:0008006" key="12">
    <source>
        <dbReference type="Google" id="ProtNLM"/>
    </source>
</evidence>
<evidence type="ECO:0000256" key="1">
    <source>
        <dbReference type="ARBA" id="ARBA00004370"/>
    </source>
</evidence>
<keyword evidence="4" id="KW-1133">Transmembrane helix</keyword>
<dbReference type="PROSITE" id="PS51212">
    <property type="entry name" value="WSC"/>
    <property type="match status" value="2"/>
</dbReference>
<dbReference type="Pfam" id="PF23263">
    <property type="entry name" value="C8-3_MUC4"/>
    <property type="match status" value="1"/>
</dbReference>
<dbReference type="Proteomes" id="UP000002630">
    <property type="component" value="Linkage Group LG09"/>
</dbReference>
<protein>
    <recommendedName>
        <fullName evidence="12">WSC domain-containing protein</fullName>
    </recommendedName>
</protein>
<dbReference type="AlphaFoldDB" id="D7FUE6"/>
<evidence type="ECO:0000256" key="4">
    <source>
        <dbReference type="ARBA" id="ARBA00022989"/>
    </source>
</evidence>
<dbReference type="InParanoid" id="D7FUE6"/>
<evidence type="ECO:0000256" key="7">
    <source>
        <dbReference type="SAM" id="SignalP"/>
    </source>
</evidence>
<keyword evidence="11" id="KW-1185">Reference proteome</keyword>
<dbReference type="Pfam" id="PF01822">
    <property type="entry name" value="WSC"/>
    <property type="match status" value="2"/>
</dbReference>
<evidence type="ECO:0000256" key="5">
    <source>
        <dbReference type="ARBA" id="ARBA00023136"/>
    </source>
</evidence>
<keyword evidence="7" id="KW-0732">Signal</keyword>
<organism evidence="10 11">
    <name type="scientific">Ectocarpus siliculosus</name>
    <name type="common">Brown alga</name>
    <name type="synonym">Conferva siliculosa</name>
    <dbReference type="NCBI Taxonomy" id="2880"/>
    <lineage>
        <taxon>Eukaryota</taxon>
        <taxon>Sar</taxon>
        <taxon>Stramenopiles</taxon>
        <taxon>Ochrophyta</taxon>
        <taxon>PX clade</taxon>
        <taxon>Phaeophyceae</taxon>
        <taxon>Ectocarpales</taxon>
        <taxon>Ectocarpaceae</taxon>
        <taxon>Ectocarpus</taxon>
    </lineage>
</organism>